<gene>
    <name evidence="9" type="ORF">LzC2_07900</name>
</gene>
<evidence type="ECO:0000313" key="9">
    <source>
        <dbReference type="EMBL" id="NNJ24730.1"/>
    </source>
</evidence>
<protein>
    <recommendedName>
        <fullName evidence="11">FtsX-like permease family protein</fullName>
    </recommendedName>
</protein>
<dbReference type="InterPro" id="IPR003838">
    <property type="entry name" value="ABC3_permease_C"/>
</dbReference>
<accession>A0ABX1V9H2</accession>
<feature type="transmembrane region" description="Helical" evidence="6">
    <location>
        <begin position="259"/>
        <end position="284"/>
    </location>
</feature>
<dbReference type="PANTHER" id="PTHR43738">
    <property type="entry name" value="ABC TRANSPORTER, MEMBRANE PROTEIN"/>
    <property type="match status" value="1"/>
</dbReference>
<feature type="domain" description="ABC3 transporter permease C-terminal" evidence="7">
    <location>
        <begin position="263"/>
        <end position="378"/>
    </location>
</feature>
<dbReference type="Pfam" id="PF02687">
    <property type="entry name" value="FtsX"/>
    <property type="match status" value="1"/>
</dbReference>
<evidence type="ECO:0000256" key="2">
    <source>
        <dbReference type="ARBA" id="ARBA00022475"/>
    </source>
</evidence>
<evidence type="ECO:0000256" key="1">
    <source>
        <dbReference type="ARBA" id="ARBA00004651"/>
    </source>
</evidence>
<evidence type="ECO:0000259" key="8">
    <source>
        <dbReference type="Pfam" id="PF12704"/>
    </source>
</evidence>
<feature type="transmembrane region" description="Helical" evidence="6">
    <location>
        <begin position="350"/>
        <end position="372"/>
    </location>
</feature>
<feature type="domain" description="MacB-like periplasmic core" evidence="8">
    <location>
        <begin position="22"/>
        <end position="224"/>
    </location>
</feature>
<feature type="transmembrane region" description="Helical" evidence="6">
    <location>
        <begin position="23"/>
        <end position="43"/>
    </location>
</feature>
<keyword evidence="2" id="KW-1003">Cell membrane</keyword>
<keyword evidence="4 6" id="KW-1133">Transmembrane helix</keyword>
<keyword evidence="3 6" id="KW-0812">Transmembrane</keyword>
<dbReference type="InterPro" id="IPR025857">
    <property type="entry name" value="MacB_PCD"/>
</dbReference>
<dbReference type="EMBL" id="WTPX01000015">
    <property type="protein sequence ID" value="NNJ24730.1"/>
    <property type="molecule type" value="Genomic_DNA"/>
</dbReference>
<dbReference type="Pfam" id="PF12704">
    <property type="entry name" value="MacB_PCD"/>
    <property type="match status" value="1"/>
</dbReference>
<evidence type="ECO:0000259" key="7">
    <source>
        <dbReference type="Pfam" id="PF02687"/>
    </source>
</evidence>
<reference evidence="9 10" key="1">
    <citation type="journal article" date="2020" name="Syst. Appl. Microbiol.">
        <title>Alienimonas chondri sp. nov., a novel planctomycete isolated from the biofilm of the red alga Chondrus crispus.</title>
        <authorList>
            <person name="Vitorino I."/>
            <person name="Albuquerque L."/>
            <person name="Wiegand S."/>
            <person name="Kallscheuer N."/>
            <person name="da Costa M.S."/>
            <person name="Lobo-da-Cunha A."/>
            <person name="Jogler C."/>
            <person name="Lage O.M."/>
        </authorList>
    </citation>
    <scope>NUCLEOTIDE SEQUENCE [LARGE SCALE GENOMIC DNA]</scope>
    <source>
        <strain evidence="9 10">LzC2</strain>
    </source>
</reference>
<dbReference type="PANTHER" id="PTHR43738:SF3">
    <property type="entry name" value="ABC TRANSPORTER PERMEASE"/>
    <property type="match status" value="1"/>
</dbReference>
<evidence type="ECO:0000313" key="10">
    <source>
        <dbReference type="Proteomes" id="UP000609651"/>
    </source>
</evidence>
<comment type="caution">
    <text evidence="9">The sequence shown here is derived from an EMBL/GenBank/DDBJ whole genome shotgun (WGS) entry which is preliminary data.</text>
</comment>
<evidence type="ECO:0000256" key="4">
    <source>
        <dbReference type="ARBA" id="ARBA00022989"/>
    </source>
</evidence>
<keyword evidence="5 6" id="KW-0472">Membrane</keyword>
<evidence type="ECO:0000256" key="6">
    <source>
        <dbReference type="SAM" id="Phobius"/>
    </source>
</evidence>
<evidence type="ECO:0000256" key="5">
    <source>
        <dbReference type="ARBA" id="ARBA00023136"/>
    </source>
</evidence>
<organism evidence="9 10">
    <name type="scientific">Alienimonas chondri</name>
    <dbReference type="NCBI Taxonomy" id="2681879"/>
    <lineage>
        <taxon>Bacteria</taxon>
        <taxon>Pseudomonadati</taxon>
        <taxon>Planctomycetota</taxon>
        <taxon>Planctomycetia</taxon>
        <taxon>Planctomycetales</taxon>
        <taxon>Planctomycetaceae</taxon>
        <taxon>Alienimonas</taxon>
    </lineage>
</organism>
<proteinExistence type="predicted"/>
<dbReference type="Proteomes" id="UP000609651">
    <property type="component" value="Unassembled WGS sequence"/>
</dbReference>
<feature type="transmembrane region" description="Helical" evidence="6">
    <location>
        <begin position="305"/>
        <end position="330"/>
    </location>
</feature>
<dbReference type="InterPro" id="IPR051125">
    <property type="entry name" value="ABC-4/HrtB_transporter"/>
</dbReference>
<evidence type="ECO:0008006" key="11">
    <source>
        <dbReference type="Google" id="ProtNLM"/>
    </source>
</evidence>
<sequence length="386" mass="40227">MNLRLLPWDYGIRNLARRPMRSLLTLVALATVVLLMLVVVGFIRGLENSLAVSGDPDVVLVYSLGAEENIENSAVPARTAGVVEASLSGIRQRSGAAYVSPELYFGTRVGGADTASLGLVRGVTPAASLVRRAVRITSGHWPGPGEVLAGRLAHAKLGVPAESLTPGSTVTFENRDWTVSGTFAAGGAAFESELWCRLPDLQSALKRQDIGLVALTLSPDGSAAELDLFAKQRKDLEITATPETAYYGAMQTHYKPVRILAWAVVALVAGAGAFAGLNMMYGAVAGRTREIAALRAIGFRRRAVLLSLIQEGLVLAAAASLLAGTAALLLVNGLSVRFTMGAFALRVDGATLLIGCGVGLLLGAAGAVPPALKALRRPIAESLKAI</sequence>
<name>A0ABX1V9H2_9PLAN</name>
<keyword evidence="10" id="KW-1185">Reference proteome</keyword>
<evidence type="ECO:0000256" key="3">
    <source>
        <dbReference type="ARBA" id="ARBA00022692"/>
    </source>
</evidence>
<comment type="subcellular location">
    <subcellularLocation>
        <location evidence="1">Cell membrane</location>
        <topology evidence="1">Multi-pass membrane protein</topology>
    </subcellularLocation>
</comment>